<gene>
    <name evidence="2" type="ORF">SAMN04488058_101284</name>
</gene>
<dbReference type="STRING" id="856736.SAMN04488058_101284"/>
<evidence type="ECO:0000256" key="1">
    <source>
        <dbReference type="SAM" id="MobiDB-lite"/>
    </source>
</evidence>
<name>A0A1H6SI16_9DEIO</name>
<protein>
    <submittedName>
        <fullName evidence="2">Uncharacterized protein</fullName>
    </submittedName>
</protein>
<dbReference type="AlphaFoldDB" id="A0A1H6SI16"/>
<feature type="region of interest" description="Disordered" evidence="1">
    <location>
        <begin position="520"/>
        <end position="541"/>
    </location>
</feature>
<keyword evidence="3" id="KW-1185">Reference proteome</keyword>
<sequence>MGLSPGPASTVLRFLRGGCDGCLCGRLCEPCRDAGESGYSEGTVARVTPERVVLTDGRVFRRPPGGAPRPGQAVTIDPRPGLVWHGQGHVPRSAPSDETPFVPPPRLALAALGSWGQGLVAEVGPFVPAQVHGWATTPYDSLYFGDNSSGAEADANALYQALGSPGEVMLLGSVVSGEEVLELYCAARTYTGGNGPEDWRGLTPLPRLAAWAWNPGRGTVRLVGVGDLPRLPYAETLAGWSGSNPLFVFSFAGEIHVFLFQRFGGEIGGWTGTLWARASAGGVEVGANSHAATPSFRVARYGLGAGGAFLALGHHGENAELRPVGPTGLGPPERQTGLSLGHLQERLSDARVEWVANSTFAAEGFYTRGVWNEDTWRFQSGFLPYSGAPPEGGYRHIGYGGGLEDAPTLTRSPSTVTVQREVRVTEKALEKGPVDIRLPADTTDLRRGDRLRFGERSFIVGGVSVEAVEFLTAAPLTLAAGSVLTVEPRDTPGTVPSVGSLRALSTRNVLRRFAPISTDATTTRTPGRWQGRLPPAVSPDWSSPRLKRAALTGRAGDDLTLIFPPLPEGAEWGRVDLLLTYRCKENVTLTFYDRPPFAPHPFVLSATGRHWGQRRPDLGVLLARTGNVLKFTTDGSLELSSAVLDLTGTQGDQP</sequence>
<accession>A0A1H6SI16</accession>
<evidence type="ECO:0000313" key="3">
    <source>
        <dbReference type="Proteomes" id="UP000199223"/>
    </source>
</evidence>
<dbReference type="EMBL" id="FNZA01000001">
    <property type="protein sequence ID" value="SEI66546.1"/>
    <property type="molecule type" value="Genomic_DNA"/>
</dbReference>
<evidence type="ECO:0000313" key="2">
    <source>
        <dbReference type="EMBL" id="SEI66546.1"/>
    </source>
</evidence>
<organism evidence="2 3">
    <name type="scientific">Deinococcus reticulitermitis</name>
    <dbReference type="NCBI Taxonomy" id="856736"/>
    <lineage>
        <taxon>Bacteria</taxon>
        <taxon>Thermotogati</taxon>
        <taxon>Deinococcota</taxon>
        <taxon>Deinococci</taxon>
        <taxon>Deinococcales</taxon>
        <taxon>Deinococcaceae</taxon>
        <taxon>Deinococcus</taxon>
    </lineage>
</organism>
<proteinExistence type="predicted"/>
<reference evidence="3" key="1">
    <citation type="submission" date="2016-10" db="EMBL/GenBank/DDBJ databases">
        <authorList>
            <person name="Varghese N."/>
            <person name="Submissions S."/>
        </authorList>
    </citation>
    <scope>NUCLEOTIDE SEQUENCE [LARGE SCALE GENOMIC DNA]</scope>
    <source>
        <strain evidence="3">CGMCC 1.10218</strain>
    </source>
</reference>
<dbReference type="RefSeq" id="WP_143068283.1">
    <property type="nucleotide sequence ID" value="NZ_FNZA01000001.1"/>
</dbReference>
<dbReference type="OrthoDB" id="71264at2"/>
<dbReference type="Proteomes" id="UP000199223">
    <property type="component" value="Unassembled WGS sequence"/>
</dbReference>